<dbReference type="RefSeq" id="WP_218320629.1">
    <property type="nucleotide sequence ID" value="NZ_JAEEGC010000049.1"/>
</dbReference>
<keyword evidence="2" id="KW-1185">Reference proteome</keyword>
<evidence type="ECO:0000313" key="2">
    <source>
        <dbReference type="Proteomes" id="UP000694308"/>
    </source>
</evidence>
<name>A0A949WR53_9CLOT</name>
<protein>
    <submittedName>
        <fullName evidence="1">Uncharacterized protein</fullName>
    </submittedName>
</protein>
<dbReference type="Proteomes" id="UP000694308">
    <property type="component" value="Unassembled WGS sequence"/>
</dbReference>
<organism evidence="1 2">
    <name type="scientific">Clostridium thailandense</name>
    <dbReference type="NCBI Taxonomy" id="2794346"/>
    <lineage>
        <taxon>Bacteria</taxon>
        <taxon>Bacillati</taxon>
        <taxon>Bacillota</taxon>
        <taxon>Clostridia</taxon>
        <taxon>Eubacteriales</taxon>
        <taxon>Clostridiaceae</taxon>
        <taxon>Clostridium</taxon>
    </lineage>
</organism>
<proteinExistence type="predicted"/>
<gene>
    <name evidence="1" type="ORF">I6U48_11635</name>
</gene>
<evidence type="ECO:0000313" key="1">
    <source>
        <dbReference type="EMBL" id="MBV7273561.1"/>
    </source>
</evidence>
<dbReference type="EMBL" id="JAEEGC010000049">
    <property type="protein sequence ID" value="MBV7273561.1"/>
    <property type="molecule type" value="Genomic_DNA"/>
</dbReference>
<dbReference type="AlphaFoldDB" id="A0A949WR53"/>
<reference evidence="1" key="1">
    <citation type="submission" date="2020-12" db="EMBL/GenBank/DDBJ databases">
        <title>Clostridium thailandense sp. nov., a novel acetogenic bacterium isolated from peat land soil in Thailand.</title>
        <authorList>
            <person name="Chaikitkaew S."/>
            <person name="Birkeland N.K."/>
        </authorList>
    </citation>
    <scope>NUCLEOTIDE SEQUENCE</scope>
    <source>
        <strain evidence="1">PL3</strain>
    </source>
</reference>
<comment type="caution">
    <text evidence="1">The sequence shown here is derived from an EMBL/GenBank/DDBJ whole genome shotgun (WGS) entry which is preliminary data.</text>
</comment>
<sequence length="62" mass="7321">MKENILMLLSLEEMESTIQGLKIALEHMDKNRTSIDEKLEKNINDMLKKFLYVKTEYSNKAD</sequence>
<accession>A0A949WR53</accession>